<evidence type="ECO:0000256" key="1">
    <source>
        <dbReference type="SAM" id="MobiDB-lite"/>
    </source>
</evidence>
<dbReference type="GO" id="GO:0008233">
    <property type="term" value="F:peptidase activity"/>
    <property type="evidence" value="ECO:0007669"/>
    <property type="project" value="UniProtKB-KW"/>
</dbReference>
<dbReference type="EMBL" id="MPRL01000005">
    <property type="protein sequence ID" value="OOZ41862.1"/>
    <property type="molecule type" value="Genomic_DNA"/>
</dbReference>
<feature type="compositionally biased region" description="Acidic residues" evidence="1">
    <location>
        <begin position="100"/>
        <end position="114"/>
    </location>
</feature>
<proteinExistence type="predicted"/>
<keyword evidence="2" id="KW-0378">Hydrolase</keyword>
<dbReference type="GO" id="GO:0005840">
    <property type="term" value="C:ribosome"/>
    <property type="evidence" value="ECO:0007669"/>
    <property type="project" value="TreeGrafter"/>
</dbReference>
<dbReference type="GO" id="GO:0006508">
    <property type="term" value="P:proteolysis"/>
    <property type="evidence" value="ECO:0007669"/>
    <property type="project" value="UniProtKB-KW"/>
</dbReference>
<dbReference type="GO" id="GO:0045732">
    <property type="term" value="P:positive regulation of protein catabolic process"/>
    <property type="evidence" value="ECO:0007669"/>
    <property type="project" value="TreeGrafter"/>
</dbReference>
<dbReference type="AlphaFoldDB" id="A0A1T2LA25"/>
<name>A0A1T2LA25_9GAMM</name>
<gene>
    <name evidence="2" type="ORF">BOW53_02390</name>
</gene>
<dbReference type="RefSeq" id="WP_078482486.1">
    <property type="nucleotide sequence ID" value="NZ_MPRL01000005.1"/>
</dbReference>
<protein>
    <submittedName>
        <fullName evidence="2">ClpXP protease specificity-enhancing factor</fullName>
    </submittedName>
</protein>
<dbReference type="Proteomes" id="UP000191110">
    <property type="component" value="Unassembled WGS sequence"/>
</dbReference>
<dbReference type="InterPro" id="IPR036760">
    <property type="entry name" value="SspB-like_sf"/>
</dbReference>
<keyword evidence="3" id="KW-1185">Reference proteome</keyword>
<reference evidence="2 3" key="1">
    <citation type="submission" date="2016-11" db="EMBL/GenBank/DDBJ databases">
        <title>Mixed transmission modes and dynamic genome evolution in an obligate animal-bacterial symbiosis.</title>
        <authorList>
            <person name="Russell S.L."/>
            <person name="Corbett-Detig R.B."/>
            <person name="Cavanaugh C.M."/>
        </authorList>
    </citation>
    <scope>NUCLEOTIDE SEQUENCE [LARGE SCALE GENOMIC DNA]</scope>
    <source>
        <strain evidence="2">Sveles-Q1</strain>
    </source>
</reference>
<dbReference type="GO" id="GO:0005829">
    <property type="term" value="C:cytosol"/>
    <property type="evidence" value="ECO:0007669"/>
    <property type="project" value="TreeGrafter"/>
</dbReference>
<dbReference type="InterPro" id="IPR007481">
    <property type="entry name" value="SspB"/>
</dbReference>
<accession>A0A1T2LA25</accession>
<dbReference type="NCBIfam" id="NF008769">
    <property type="entry name" value="PRK11798.2-5"/>
    <property type="match status" value="1"/>
</dbReference>
<dbReference type="PANTHER" id="PTHR37486">
    <property type="entry name" value="STRINGENT STARVATION PROTEIN B"/>
    <property type="match status" value="1"/>
</dbReference>
<dbReference type="PANTHER" id="PTHR37486:SF1">
    <property type="entry name" value="STRINGENT STARVATION PROTEIN B"/>
    <property type="match status" value="1"/>
</dbReference>
<dbReference type="Gene3D" id="2.30.30.220">
    <property type="entry name" value="SspB-like"/>
    <property type="match status" value="1"/>
</dbReference>
<evidence type="ECO:0000313" key="2">
    <source>
        <dbReference type="EMBL" id="OOZ41862.1"/>
    </source>
</evidence>
<evidence type="ECO:0000313" key="3">
    <source>
        <dbReference type="Proteomes" id="UP000191110"/>
    </source>
</evidence>
<dbReference type="SUPFAM" id="SSF101738">
    <property type="entry name" value="SspB-like"/>
    <property type="match status" value="1"/>
</dbReference>
<feature type="region of interest" description="Disordered" evidence="1">
    <location>
        <begin position="99"/>
        <end position="128"/>
    </location>
</feature>
<keyword evidence="2" id="KW-0645">Protease</keyword>
<comment type="caution">
    <text evidence="2">The sequence shown here is derived from an EMBL/GenBank/DDBJ whole genome shotgun (WGS) entry which is preliminary data.</text>
</comment>
<dbReference type="Pfam" id="PF04386">
    <property type="entry name" value="SspB"/>
    <property type="match status" value="1"/>
</dbReference>
<organism evidence="2 3">
    <name type="scientific">Solemya pervernicosa gill symbiont</name>
    <dbReference type="NCBI Taxonomy" id="642797"/>
    <lineage>
        <taxon>Bacteria</taxon>
        <taxon>Pseudomonadati</taxon>
        <taxon>Pseudomonadota</taxon>
        <taxon>Gammaproteobacteria</taxon>
        <taxon>sulfur-oxidizing symbionts</taxon>
    </lineage>
</organism>
<dbReference type="PIRSF" id="PIRSF005276">
    <property type="entry name" value="SspB"/>
    <property type="match status" value="1"/>
</dbReference>
<dbReference type="OrthoDB" id="9797358at2"/>
<sequence>MTSSRPYLIRALYEWISDNDCTPYLLVNSEFDEVVVPTEYIEDGKIVLNISMGAVSGLELGDEVISFSARFSGKSNDIFVPIGSVLALYARENGQGMMFAEEEDGTEPPDDDSPTDTPPTRPSLRVVK</sequence>